<dbReference type="Proteomes" id="UP000800984">
    <property type="component" value="Unassembled WGS sequence"/>
</dbReference>
<sequence length="191" mass="23109">MIQKNLNEYPLEYQSLVLKEILFLEFPFELQDMIDYESNIDFKILSKNHQIHWSIEILEHFRDKWDWTAIQTNPFVYSYCNIGYFFKELVNAKPIKCRCELKLEYCNKDQLCSPNYNYILLRPTNINPIHEKFTNWVKFLIEEKFFNKTSIGIFFLYDAVIDDLNNYDELQLPAEKNDCINNDLDEEEVPF</sequence>
<dbReference type="RefSeq" id="WP_166077526.1">
    <property type="nucleotide sequence ID" value="NZ_JAAJBT010000005.1"/>
</dbReference>
<organism evidence="1 2">
    <name type="scientific">Flavobacterium difficile</name>
    <dbReference type="NCBI Taxonomy" id="2709659"/>
    <lineage>
        <taxon>Bacteria</taxon>
        <taxon>Pseudomonadati</taxon>
        <taxon>Bacteroidota</taxon>
        <taxon>Flavobacteriia</taxon>
        <taxon>Flavobacteriales</taxon>
        <taxon>Flavobacteriaceae</taxon>
        <taxon>Flavobacterium</taxon>
    </lineage>
</organism>
<reference evidence="1 2" key="1">
    <citation type="submission" date="2020-02" db="EMBL/GenBank/DDBJ databases">
        <authorList>
            <person name="Chen W.-M."/>
        </authorList>
    </citation>
    <scope>NUCLEOTIDE SEQUENCE [LARGE SCALE GENOMIC DNA]</scope>
    <source>
        <strain evidence="1 2">KDG-16</strain>
    </source>
</reference>
<proteinExistence type="predicted"/>
<evidence type="ECO:0000313" key="2">
    <source>
        <dbReference type="Proteomes" id="UP000800984"/>
    </source>
</evidence>
<accession>A0ABX0I708</accession>
<dbReference type="EMBL" id="JAAJBT010000005">
    <property type="protein sequence ID" value="NHM02417.1"/>
    <property type="molecule type" value="Genomic_DNA"/>
</dbReference>
<evidence type="ECO:0000313" key="1">
    <source>
        <dbReference type="EMBL" id="NHM02417.1"/>
    </source>
</evidence>
<comment type="caution">
    <text evidence="1">The sequence shown here is derived from an EMBL/GenBank/DDBJ whole genome shotgun (WGS) entry which is preliminary data.</text>
</comment>
<gene>
    <name evidence="1" type="ORF">G4D72_09885</name>
</gene>
<keyword evidence="2" id="KW-1185">Reference proteome</keyword>
<protein>
    <submittedName>
        <fullName evidence="1">Uncharacterized protein</fullName>
    </submittedName>
</protein>
<name>A0ABX0I708_9FLAO</name>